<dbReference type="FunFam" id="3.40.50.300:FF:001025">
    <property type="entry name" value="ATPase family, AAA domain-containing 2B"/>
    <property type="match status" value="1"/>
</dbReference>
<dbReference type="Pfam" id="PF00004">
    <property type="entry name" value="AAA"/>
    <property type="match status" value="1"/>
</dbReference>
<name>A0A0K9FBE0_9BACI</name>
<evidence type="ECO:0000256" key="3">
    <source>
        <dbReference type="ARBA" id="ARBA00023054"/>
    </source>
</evidence>
<accession>A0A0K9FBE0</accession>
<keyword evidence="2 4" id="KW-0067">ATP-binding</keyword>
<dbReference type="PANTHER" id="PTHR23077">
    <property type="entry name" value="AAA-FAMILY ATPASE"/>
    <property type="match status" value="1"/>
</dbReference>
<dbReference type="SMART" id="SM00382">
    <property type="entry name" value="AAA"/>
    <property type="match status" value="1"/>
</dbReference>
<dbReference type="PROSITE" id="PS00674">
    <property type="entry name" value="AAA"/>
    <property type="match status" value="1"/>
</dbReference>
<dbReference type="GO" id="GO:0051301">
    <property type="term" value="P:cell division"/>
    <property type="evidence" value="ECO:0007669"/>
    <property type="project" value="UniProtKB-KW"/>
</dbReference>
<evidence type="ECO:0000256" key="2">
    <source>
        <dbReference type="ARBA" id="ARBA00022840"/>
    </source>
</evidence>
<protein>
    <submittedName>
        <fullName evidence="6">Cell division protein</fullName>
    </submittedName>
</protein>
<dbReference type="InterPro" id="IPR003593">
    <property type="entry name" value="AAA+_ATPase"/>
</dbReference>
<dbReference type="InterPro" id="IPR011990">
    <property type="entry name" value="TPR-like_helical_dom_sf"/>
</dbReference>
<dbReference type="Gene3D" id="1.10.8.60">
    <property type="match status" value="1"/>
</dbReference>
<keyword evidence="6" id="KW-0131">Cell cycle</keyword>
<dbReference type="SUPFAM" id="SSF52540">
    <property type="entry name" value="P-loop containing nucleoside triphosphate hydrolases"/>
    <property type="match status" value="1"/>
</dbReference>
<dbReference type="EMBL" id="LFXJ01000005">
    <property type="protein sequence ID" value="KMY31513.1"/>
    <property type="molecule type" value="Genomic_DNA"/>
</dbReference>
<keyword evidence="1 4" id="KW-0547">Nucleotide-binding</keyword>
<organism evidence="6 7">
    <name type="scientific">Lysinibacillus xylanilyticus</name>
    <dbReference type="NCBI Taxonomy" id="582475"/>
    <lineage>
        <taxon>Bacteria</taxon>
        <taxon>Bacillati</taxon>
        <taxon>Bacillota</taxon>
        <taxon>Bacilli</taxon>
        <taxon>Bacillales</taxon>
        <taxon>Bacillaceae</taxon>
        <taxon>Lysinibacillus</taxon>
    </lineage>
</organism>
<keyword evidence="3" id="KW-0175">Coiled coil</keyword>
<dbReference type="OrthoDB" id="9809379at2"/>
<dbReference type="GO" id="GO:0005524">
    <property type="term" value="F:ATP binding"/>
    <property type="evidence" value="ECO:0007669"/>
    <property type="project" value="UniProtKB-KW"/>
</dbReference>
<dbReference type="Gene3D" id="1.25.40.10">
    <property type="entry name" value="Tetratricopeptide repeat domain"/>
    <property type="match status" value="1"/>
</dbReference>
<dbReference type="Proteomes" id="UP000037326">
    <property type="component" value="Unassembled WGS sequence"/>
</dbReference>
<dbReference type="InterPro" id="IPR027417">
    <property type="entry name" value="P-loop_NTPase"/>
</dbReference>
<evidence type="ECO:0000256" key="4">
    <source>
        <dbReference type="RuleBase" id="RU003651"/>
    </source>
</evidence>
<comment type="caution">
    <text evidence="6">The sequence shown here is derived from an EMBL/GenBank/DDBJ whole genome shotgun (WGS) entry which is preliminary data.</text>
</comment>
<dbReference type="AlphaFoldDB" id="A0A0K9FBE0"/>
<sequence length="432" mass="48426">MDKVKWLQQMVEQSPTDPQAHYWLGKELAENGRWLEAVQSYSTGISLCTDDTLRMEIIHELTKASVQIQQTNSMDFQSPVNERESPDLDGMNETEEAVASSAEVLSGVNVKTEDTESEQDNELVAFEPKLKVIDSEGPKKAVKKGKEQITFADVAGLDDLKKTINLRIISPFYNKGLFAKFRKKVGGGVLLYGPPGCGKTYIAKATAGECKANFYPVHITDILGSYTGESEQNLKSFFDKARFQRPSIMFFDEVDTLGYSRSNSSESTRSLINTFLTEMEGIDTSTDEVLVMAATNTPWDIDTALKRPGRFDRLIFVAPPDIKAREQIFKLKLEGRYAEEIDVATLAAQTELFSGADIENIIELATENVLAEILTTGDERPIMTDDLLHVLEGLRPSTLEWLRTAKNYVKYANQSGLYNDVEKYLRTHAKRI</sequence>
<dbReference type="InterPro" id="IPR003960">
    <property type="entry name" value="ATPase_AAA_CS"/>
</dbReference>
<reference evidence="7" key="1">
    <citation type="submission" date="2015-07" db="EMBL/GenBank/DDBJ databases">
        <authorList>
            <consortium name="Consortium for Microbial Forensics and Genomics (microFORGE)"/>
            <person name="Knight B.M."/>
            <person name="Roberts D.P."/>
            <person name="Lin D."/>
            <person name="Hari K."/>
            <person name="Fletcher J."/>
            <person name="Melcher U."/>
            <person name="Blagden T."/>
            <person name="Winegar R.A."/>
        </authorList>
    </citation>
    <scope>NUCLEOTIDE SEQUENCE [LARGE SCALE GENOMIC DNA]</scope>
    <source>
        <strain evidence="7">DSM 23493</strain>
    </source>
</reference>
<dbReference type="InterPro" id="IPR050168">
    <property type="entry name" value="AAA_ATPase_domain"/>
</dbReference>
<dbReference type="RefSeq" id="WP_049664132.1">
    <property type="nucleotide sequence ID" value="NZ_LFXJ01000005.1"/>
</dbReference>
<proteinExistence type="inferred from homology"/>
<dbReference type="PATRIC" id="fig|582475.4.peg.343"/>
<keyword evidence="6" id="KW-0132">Cell division</keyword>
<dbReference type="Gene3D" id="3.40.50.300">
    <property type="entry name" value="P-loop containing nucleotide triphosphate hydrolases"/>
    <property type="match status" value="1"/>
</dbReference>
<gene>
    <name evidence="6" type="ORF">ACZ11_04595</name>
</gene>
<evidence type="ECO:0000259" key="5">
    <source>
        <dbReference type="SMART" id="SM00382"/>
    </source>
</evidence>
<feature type="domain" description="AAA+ ATPase" evidence="5">
    <location>
        <begin position="185"/>
        <end position="321"/>
    </location>
</feature>
<dbReference type="GeneID" id="96597579"/>
<dbReference type="GO" id="GO:0016887">
    <property type="term" value="F:ATP hydrolysis activity"/>
    <property type="evidence" value="ECO:0007669"/>
    <property type="project" value="InterPro"/>
</dbReference>
<evidence type="ECO:0000256" key="1">
    <source>
        <dbReference type="ARBA" id="ARBA00022741"/>
    </source>
</evidence>
<dbReference type="PANTHER" id="PTHR23077:SF171">
    <property type="entry name" value="NUCLEAR VALOSIN-CONTAINING PROTEIN-LIKE"/>
    <property type="match status" value="1"/>
</dbReference>
<evidence type="ECO:0000313" key="7">
    <source>
        <dbReference type="Proteomes" id="UP000037326"/>
    </source>
</evidence>
<evidence type="ECO:0000313" key="6">
    <source>
        <dbReference type="EMBL" id="KMY31513.1"/>
    </source>
</evidence>
<dbReference type="SUPFAM" id="SSF48452">
    <property type="entry name" value="TPR-like"/>
    <property type="match status" value="1"/>
</dbReference>
<dbReference type="InterPro" id="IPR003959">
    <property type="entry name" value="ATPase_AAA_core"/>
</dbReference>
<comment type="similarity">
    <text evidence="4">Belongs to the AAA ATPase family.</text>
</comment>